<keyword evidence="3" id="KW-1185">Reference proteome</keyword>
<sequence length="451" mass="49532">MSLSNLKVLVCGASIAGPTTAYWLARAGASVTVIERFPQLRTAGHNVDIRHLGLKVMHQMKGMEEQVLKKKLDLRGISLVNPTNGGTFGVLGGNNDNKEKKNNNNDGQSLLSEYEIYRGDLSEIIVDLSINLPNPKIPINYVFGEEISSITRTSTGHNGDCDGQVEVGFTNGQLPTETYDLVVDCGGSMSRTRGIGMGSNLSPKDHLNPVNSWTANFSIPKGPDDNTNTNIALAHSAPGGRVIFLDNTQKERTKVVATKQTTSSKELEDFRQSLKAGESQLKRYVHDIFEGSGWRTEEILRGMMNSRSNDFYAGEWVQVKLPRLYSSKGNFVLVGDAGYAPGPTGAGTSLALTGGYILAGELMSAQKEGKGTRAGLEAYNDRMRPIIDDLQKLPPFIKTAMAPQTAWGIWIRNRMFSFIVRSRVLEVMGKYVAPAFESGEKYKLPQYEWKE</sequence>
<accession>A0AAX4KHN2</accession>
<dbReference type="PANTHER" id="PTHR46865">
    <property type="entry name" value="OXIDOREDUCTASE-RELATED"/>
    <property type="match status" value="1"/>
</dbReference>
<evidence type="ECO:0000313" key="2">
    <source>
        <dbReference type="EMBL" id="WWD05212.1"/>
    </source>
</evidence>
<dbReference type="InterPro" id="IPR051704">
    <property type="entry name" value="FAD_aromatic-hydroxylase"/>
</dbReference>
<keyword evidence="1" id="KW-0732">Signal</keyword>
<proteinExistence type="predicted"/>
<reference evidence="2 3" key="1">
    <citation type="submission" date="2024-01" db="EMBL/GenBank/DDBJ databases">
        <title>Comparative genomics of Cryptococcus and Kwoniella reveals pathogenesis evolution and contrasting modes of karyotype evolution via chromosome fusion or intercentromeric recombination.</title>
        <authorList>
            <person name="Coelho M.A."/>
            <person name="David-Palma M."/>
            <person name="Shea T."/>
            <person name="Bowers K."/>
            <person name="McGinley-Smith S."/>
            <person name="Mohammad A.W."/>
            <person name="Gnirke A."/>
            <person name="Yurkov A.M."/>
            <person name="Nowrousian M."/>
            <person name="Sun S."/>
            <person name="Cuomo C.A."/>
            <person name="Heitman J."/>
        </authorList>
    </citation>
    <scope>NUCLEOTIDE SEQUENCE [LARGE SCALE GENOMIC DNA]</scope>
    <source>
        <strain evidence="2 3">PYCC6329</strain>
    </source>
</reference>
<dbReference type="AlphaFoldDB" id="A0AAX4KHN2"/>
<dbReference type="Gene3D" id="3.50.50.60">
    <property type="entry name" value="FAD/NAD(P)-binding domain"/>
    <property type="match status" value="1"/>
</dbReference>
<dbReference type="Proteomes" id="UP001358614">
    <property type="component" value="Chromosome 1"/>
</dbReference>
<dbReference type="KEGG" id="ker:91102089"/>
<feature type="chain" id="PRO_5043948996" description="FAD-binding domain-containing protein" evidence="1">
    <location>
        <begin position="22"/>
        <end position="451"/>
    </location>
</feature>
<name>A0AAX4KHN2_9TREE</name>
<dbReference type="RefSeq" id="XP_066083179.1">
    <property type="nucleotide sequence ID" value="XM_066227082.1"/>
</dbReference>
<evidence type="ECO:0000256" key="1">
    <source>
        <dbReference type="SAM" id="SignalP"/>
    </source>
</evidence>
<dbReference type="GeneID" id="91102089"/>
<feature type="signal peptide" evidence="1">
    <location>
        <begin position="1"/>
        <end position="21"/>
    </location>
</feature>
<evidence type="ECO:0000313" key="3">
    <source>
        <dbReference type="Proteomes" id="UP001358614"/>
    </source>
</evidence>
<dbReference type="EMBL" id="CP144089">
    <property type="protein sequence ID" value="WWD05212.1"/>
    <property type="molecule type" value="Genomic_DNA"/>
</dbReference>
<evidence type="ECO:0008006" key="4">
    <source>
        <dbReference type="Google" id="ProtNLM"/>
    </source>
</evidence>
<gene>
    <name evidence="2" type="ORF">V865_003285</name>
</gene>
<dbReference type="Gene3D" id="3.30.9.10">
    <property type="entry name" value="D-Amino Acid Oxidase, subunit A, domain 2"/>
    <property type="match status" value="1"/>
</dbReference>
<dbReference type="InterPro" id="IPR036188">
    <property type="entry name" value="FAD/NAD-bd_sf"/>
</dbReference>
<dbReference type="SUPFAM" id="SSF51905">
    <property type="entry name" value="FAD/NAD(P)-binding domain"/>
    <property type="match status" value="1"/>
</dbReference>
<organism evidence="2 3">
    <name type="scientific">Kwoniella europaea PYCC6329</name>
    <dbReference type="NCBI Taxonomy" id="1423913"/>
    <lineage>
        <taxon>Eukaryota</taxon>
        <taxon>Fungi</taxon>
        <taxon>Dikarya</taxon>
        <taxon>Basidiomycota</taxon>
        <taxon>Agaricomycotina</taxon>
        <taxon>Tremellomycetes</taxon>
        <taxon>Tremellales</taxon>
        <taxon>Cryptococcaceae</taxon>
        <taxon>Kwoniella</taxon>
    </lineage>
</organism>
<dbReference type="PANTHER" id="PTHR46865:SF2">
    <property type="entry name" value="MONOOXYGENASE"/>
    <property type="match status" value="1"/>
</dbReference>
<protein>
    <recommendedName>
        <fullName evidence="4">FAD-binding domain-containing protein</fullName>
    </recommendedName>
</protein>
<dbReference type="PRINTS" id="PR00420">
    <property type="entry name" value="RNGMNOXGNASE"/>
</dbReference>